<evidence type="ECO:0000256" key="3">
    <source>
        <dbReference type="ARBA" id="ARBA00022692"/>
    </source>
</evidence>
<feature type="transmembrane region" description="Helical" evidence="6">
    <location>
        <begin position="364"/>
        <end position="384"/>
    </location>
</feature>
<protein>
    <recommendedName>
        <fullName evidence="7">Major facilitator superfamily (MFS) profile domain-containing protein</fullName>
    </recommendedName>
</protein>
<dbReference type="Pfam" id="PF07690">
    <property type="entry name" value="MFS_1"/>
    <property type="match status" value="1"/>
</dbReference>
<dbReference type="GO" id="GO:0016020">
    <property type="term" value="C:membrane"/>
    <property type="evidence" value="ECO:0007669"/>
    <property type="project" value="UniProtKB-SubCell"/>
</dbReference>
<keyword evidence="4 6" id="KW-1133">Transmembrane helix</keyword>
<dbReference type="Gene3D" id="1.20.1250.20">
    <property type="entry name" value="MFS general substrate transporter like domains"/>
    <property type="match status" value="1"/>
</dbReference>
<dbReference type="FunCoup" id="A0A0D2JS33">
    <property type="interactions" value="148"/>
</dbReference>
<dbReference type="AlphaFoldDB" id="A0A0D2JS33"/>
<dbReference type="STRING" id="1429043.X474_20665"/>
<evidence type="ECO:0000256" key="6">
    <source>
        <dbReference type="SAM" id="Phobius"/>
    </source>
</evidence>
<organism evidence="8 9">
    <name type="scientific">Dethiosulfatarculus sandiegensis</name>
    <dbReference type="NCBI Taxonomy" id="1429043"/>
    <lineage>
        <taxon>Bacteria</taxon>
        <taxon>Pseudomonadati</taxon>
        <taxon>Thermodesulfobacteriota</taxon>
        <taxon>Desulfarculia</taxon>
        <taxon>Desulfarculales</taxon>
        <taxon>Desulfarculaceae</taxon>
        <taxon>Dethiosulfatarculus</taxon>
    </lineage>
</organism>
<gene>
    <name evidence="8" type="ORF">X474_20665</name>
</gene>
<feature type="transmembrane region" description="Helical" evidence="6">
    <location>
        <begin position="75"/>
        <end position="92"/>
    </location>
</feature>
<feature type="transmembrane region" description="Helical" evidence="6">
    <location>
        <begin position="202"/>
        <end position="227"/>
    </location>
</feature>
<keyword evidence="5 6" id="KW-0472">Membrane</keyword>
<evidence type="ECO:0000313" key="8">
    <source>
        <dbReference type="EMBL" id="KIX12325.1"/>
    </source>
</evidence>
<dbReference type="PROSITE" id="PS50850">
    <property type="entry name" value="MFS"/>
    <property type="match status" value="1"/>
</dbReference>
<feature type="transmembrane region" description="Helical" evidence="6">
    <location>
        <begin position="263"/>
        <end position="282"/>
    </location>
</feature>
<evidence type="ECO:0000256" key="5">
    <source>
        <dbReference type="ARBA" id="ARBA00023136"/>
    </source>
</evidence>
<name>A0A0D2JS33_9BACT</name>
<feature type="transmembrane region" description="Helical" evidence="6">
    <location>
        <begin position="46"/>
        <end position="63"/>
    </location>
</feature>
<dbReference type="SUPFAM" id="SSF103473">
    <property type="entry name" value="MFS general substrate transporter"/>
    <property type="match status" value="1"/>
</dbReference>
<dbReference type="PANTHER" id="PTHR42718">
    <property type="entry name" value="MAJOR FACILITATOR SUPERFAMILY MULTIDRUG TRANSPORTER MFSC"/>
    <property type="match status" value="1"/>
</dbReference>
<feature type="transmembrane region" description="Helical" evidence="6">
    <location>
        <begin position="98"/>
        <end position="121"/>
    </location>
</feature>
<dbReference type="InterPro" id="IPR020846">
    <property type="entry name" value="MFS_dom"/>
</dbReference>
<feature type="transmembrane region" description="Helical" evidence="6">
    <location>
        <begin position="133"/>
        <end position="158"/>
    </location>
</feature>
<keyword evidence="9" id="KW-1185">Reference proteome</keyword>
<keyword evidence="3 6" id="KW-0812">Transmembrane</keyword>
<evidence type="ECO:0000313" key="9">
    <source>
        <dbReference type="Proteomes" id="UP000032233"/>
    </source>
</evidence>
<dbReference type="InterPro" id="IPR036259">
    <property type="entry name" value="MFS_trans_sf"/>
</dbReference>
<dbReference type="Proteomes" id="UP000032233">
    <property type="component" value="Unassembled WGS sequence"/>
</dbReference>
<dbReference type="InterPro" id="IPR011701">
    <property type="entry name" value="MFS"/>
</dbReference>
<feature type="transmembrane region" description="Helical" evidence="6">
    <location>
        <begin position="288"/>
        <end position="310"/>
    </location>
</feature>
<sequence length="390" mass="41368">MKTQDRMITPAILTVALLTIMAGAVVAPAIASIARAFPLASGSSIKLVLTLPALMVIPFAFFTNRLTRTWGKKKTLLLGLVLYLVSGVGGGLAGSIEFLLICRAFLGISVGIIMPLANALVSDFYQADKAARMMGWVSASSQVGGICGQLLSGVLAAVSWRYSFGSYGVALAAIILVHFYLPEPERRSAPNEKRRQKFPLPVVFYALVMLVTMMVFYVVPVNISLFIENQGMGSPATSGAASAWLNLTAFLLGLSFHRLHKLFGCYSMPAGAGVIALGMFVLGQSTHLAAIFCGLTLVGAGLGFISPLVFQLTRLSAGPARLVSAMALVTSLLYLGQFLSPLVLDSLAGAWFADSPATPFKMATWFGLGLTGLAFLHSIYLKIFSPSAEQ</sequence>
<evidence type="ECO:0000256" key="4">
    <source>
        <dbReference type="ARBA" id="ARBA00022989"/>
    </source>
</evidence>
<accession>A0A0D2JS33</accession>
<dbReference type="CDD" id="cd17473">
    <property type="entry name" value="MFS_arabinose_efflux_permease_like"/>
    <property type="match status" value="1"/>
</dbReference>
<evidence type="ECO:0000259" key="7">
    <source>
        <dbReference type="PROSITE" id="PS50850"/>
    </source>
</evidence>
<feature type="transmembrane region" description="Helical" evidence="6">
    <location>
        <begin position="322"/>
        <end position="344"/>
    </location>
</feature>
<feature type="transmembrane region" description="Helical" evidence="6">
    <location>
        <begin position="239"/>
        <end position="256"/>
    </location>
</feature>
<proteinExistence type="predicted"/>
<comment type="caution">
    <text evidence="8">The sequence shown here is derived from an EMBL/GenBank/DDBJ whole genome shotgun (WGS) entry which is preliminary data.</text>
</comment>
<feature type="transmembrane region" description="Helical" evidence="6">
    <location>
        <begin position="164"/>
        <end position="181"/>
    </location>
</feature>
<feature type="domain" description="Major facilitator superfamily (MFS) profile" evidence="7">
    <location>
        <begin position="8"/>
        <end position="389"/>
    </location>
</feature>
<dbReference type="EMBL" id="AZAC01000034">
    <property type="protein sequence ID" value="KIX12325.1"/>
    <property type="molecule type" value="Genomic_DNA"/>
</dbReference>
<keyword evidence="2" id="KW-0813">Transport</keyword>
<evidence type="ECO:0000256" key="1">
    <source>
        <dbReference type="ARBA" id="ARBA00004141"/>
    </source>
</evidence>
<dbReference type="GO" id="GO:0022857">
    <property type="term" value="F:transmembrane transporter activity"/>
    <property type="evidence" value="ECO:0007669"/>
    <property type="project" value="InterPro"/>
</dbReference>
<dbReference type="PANTHER" id="PTHR42718:SF9">
    <property type="entry name" value="MAJOR FACILITATOR SUPERFAMILY MULTIDRUG TRANSPORTER MFSC"/>
    <property type="match status" value="1"/>
</dbReference>
<comment type="subcellular location">
    <subcellularLocation>
        <location evidence="1">Membrane</location>
        <topology evidence="1">Multi-pass membrane protein</topology>
    </subcellularLocation>
</comment>
<dbReference type="RefSeq" id="WP_044350995.1">
    <property type="nucleotide sequence ID" value="NZ_AZAC01000034.1"/>
</dbReference>
<reference evidence="8 9" key="1">
    <citation type="submission" date="2013-11" db="EMBL/GenBank/DDBJ databases">
        <title>Metagenomic analysis of a methanogenic consortium involved in long chain n-alkane degradation.</title>
        <authorList>
            <person name="Davidova I.A."/>
            <person name="Callaghan A.V."/>
            <person name="Wawrik B."/>
            <person name="Pruitt S."/>
            <person name="Marks C."/>
            <person name="Duncan K.E."/>
            <person name="Suflita J.M."/>
        </authorList>
    </citation>
    <scope>NUCLEOTIDE SEQUENCE [LARGE SCALE GENOMIC DNA]</scope>
    <source>
        <strain evidence="8 9">SPR</strain>
    </source>
</reference>
<evidence type="ECO:0000256" key="2">
    <source>
        <dbReference type="ARBA" id="ARBA00022448"/>
    </source>
</evidence>
<dbReference type="InParanoid" id="A0A0D2JS33"/>